<dbReference type="Proteomes" id="UP001642464">
    <property type="component" value="Unassembled WGS sequence"/>
</dbReference>
<gene>
    <name evidence="1" type="ORF">SCF082_LOCUS31863</name>
</gene>
<reference evidence="1 2" key="1">
    <citation type="submission" date="2024-02" db="EMBL/GenBank/DDBJ databases">
        <authorList>
            <person name="Chen Y."/>
            <person name="Shah S."/>
            <person name="Dougan E. K."/>
            <person name="Thang M."/>
            <person name="Chan C."/>
        </authorList>
    </citation>
    <scope>NUCLEOTIDE SEQUENCE [LARGE SCALE GENOMIC DNA]</scope>
</reference>
<feature type="non-terminal residue" evidence="1">
    <location>
        <position position="1"/>
    </location>
</feature>
<accession>A0ABP0NAA3</accession>
<dbReference type="EMBL" id="CAXAMM010027280">
    <property type="protein sequence ID" value="CAK9060509.1"/>
    <property type="molecule type" value="Genomic_DNA"/>
</dbReference>
<comment type="caution">
    <text evidence="1">The sequence shown here is derived from an EMBL/GenBank/DDBJ whole genome shotgun (WGS) entry which is preliminary data.</text>
</comment>
<protein>
    <submittedName>
        <fullName evidence="1">Uncharacterized protein</fullName>
    </submittedName>
</protein>
<organism evidence="1 2">
    <name type="scientific">Durusdinium trenchii</name>
    <dbReference type="NCBI Taxonomy" id="1381693"/>
    <lineage>
        <taxon>Eukaryota</taxon>
        <taxon>Sar</taxon>
        <taxon>Alveolata</taxon>
        <taxon>Dinophyceae</taxon>
        <taxon>Suessiales</taxon>
        <taxon>Symbiodiniaceae</taxon>
        <taxon>Durusdinium</taxon>
    </lineage>
</organism>
<keyword evidence="2" id="KW-1185">Reference proteome</keyword>
<proteinExistence type="predicted"/>
<evidence type="ECO:0000313" key="1">
    <source>
        <dbReference type="EMBL" id="CAK9060509.1"/>
    </source>
</evidence>
<name>A0ABP0NAA3_9DINO</name>
<sequence>VGSTRRTFLPPKWVQVRSLRGGKKSQKKKEKEEVELAYVRANRDVAIKLTFPKALEVGGHCLGLAQESGLIGLEQLAAIPFPAHRLMLSHLKASLDSLGLLESVTTKPSEAQIVEALASWLLGVTTISDA</sequence>
<feature type="non-terminal residue" evidence="1">
    <location>
        <position position="130"/>
    </location>
</feature>
<evidence type="ECO:0000313" key="2">
    <source>
        <dbReference type="Proteomes" id="UP001642464"/>
    </source>
</evidence>